<dbReference type="AlphaFoldDB" id="A0A450TD91"/>
<dbReference type="Pfam" id="PF13229">
    <property type="entry name" value="Beta_helix"/>
    <property type="match status" value="2"/>
</dbReference>
<protein>
    <submittedName>
        <fullName evidence="3">Parallel beta-helix repeat-containing protein</fullName>
    </submittedName>
</protein>
<dbReference type="EMBL" id="CAADFA010000370">
    <property type="protein sequence ID" value="VFJ64479.1"/>
    <property type="molecule type" value="Genomic_DNA"/>
</dbReference>
<gene>
    <name evidence="3" type="ORF">BECKFM1743A_GA0114220_103671</name>
    <name evidence="4" type="ORF">BECKFM1743B_GA0114221_103053</name>
    <name evidence="2" type="ORF">BECKFM1743C_GA0114222_103701</name>
</gene>
<dbReference type="InterPro" id="IPR022442">
    <property type="entry name" value="SO_2930-like_dom"/>
</dbReference>
<reference evidence="3" key="1">
    <citation type="submission" date="2019-02" db="EMBL/GenBank/DDBJ databases">
        <authorList>
            <person name="Gruber-Vodicka R. H."/>
            <person name="Seah K. B. B."/>
        </authorList>
    </citation>
    <scope>NUCLEOTIDE SEQUENCE</scope>
    <source>
        <strain evidence="3">BECK_BZ163</strain>
        <strain evidence="4">BECK_BZ164</strain>
        <strain evidence="2">BECK_BZ165</strain>
    </source>
</reference>
<dbReference type="EMBL" id="CAADEZ010000367">
    <property type="protein sequence ID" value="VFJ64918.1"/>
    <property type="molecule type" value="Genomic_DNA"/>
</dbReference>
<dbReference type="InterPro" id="IPR006626">
    <property type="entry name" value="PbH1"/>
</dbReference>
<dbReference type="InterPro" id="IPR011050">
    <property type="entry name" value="Pectin_lyase_fold/virulence"/>
</dbReference>
<evidence type="ECO:0000259" key="1">
    <source>
        <dbReference type="Pfam" id="PF13229"/>
    </source>
</evidence>
<evidence type="ECO:0000313" key="2">
    <source>
        <dbReference type="EMBL" id="VFJ64479.1"/>
    </source>
</evidence>
<organism evidence="3">
    <name type="scientific">Candidatus Kentrum sp. FM</name>
    <dbReference type="NCBI Taxonomy" id="2126340"/>
    <lineage>
        <taxon>Bacteria</taxon>
        <taxon>Pseudomonadati</taxon>
        <taxon>Pseudomonadota</taxon>
        <taxon>Gammaproteobacteria</taxon>
        <taxon>Candidatus Kentrum</taxon>
    </lineage>
</organism>
<dbReference type="EMBL" id="CAADFL010000305">
    <property type="protein sequence ID" value="VFK14080.1"/>
    <property type="molecule type" value="Genomic_DNA"/>
</dbReference>
<dbReference type="InterPro" id="IPR012334">
    <property type="entry name" value="Pectin_lyas_fold"/>
</dbReference>
<sequence length="798" mass="86159">MSGLLTRMFRNGSPSAPNFILAGLMTLCLIPVGCENDNNNGSDRNVVVLEAGDDLETRAQSALIEATPGTIIELPAGTYDFMGELSVSVPNITLRGQGMEETVLDFANQQTGGQGILGTGDYLTVEDLSVVETPGDGIKIKGTNGVTIRRVRVGWESHADENNGAYGLYPVRTTNVLIEDSEVYGASDAGIYVGQSRNIIVRRNYVHENVAGIEIENSTVADVYENETTENTAGILVFDLPDLEIRGGERTRVFNNEIYNNNTKNFAPPGNIVGSVPTGTGIIVMASDDIEVFDNTISDHSTVGIAVVGYYASRRRVDDPEYDPVPEKIYIHNNTFRNNATEPRDSIGAAIADVFTRNNASMPTFYYDSSGVEGARLPEDRRICARENGDITAGTFDILVASSGGAGDLEYAFGLDFFDCAHPPLPEVILDEPDDVDVGHVGHPHDEDAIAQLCETKGEGINAEAFRVNCPNLSDYRLFVDRENPAGDSNGGIKYDLTTPLFTDYAVKYREAFVPEGMQASYHSTDTFDFPVGTIIAKTFFIKSDLRDSSSAEASVEASVKELIETRLLIHREDGWVGLPYVWNADKSDAALTLAGDTQAVSWIDAAGISRTTSYGIPNANQCKNCHGEAQPKPIGPKARLLNKDFDYAGGTANQIAHWTAEGILTGARAVHTIDTIPAWDDTAADLEDRAKGYLDINCAHCHNPEGAGNTSALYLEYTRGLTTEYGLCKPPVAAGNATGGLEHDIYPGDASLSIVVRRMDSNEANVKMPELGRSIIHTQGVALITEWIDNLTPVGCP</sequence>
<dbReference type="SMART" id="SM00710">
    <property type="entry name" value="PbH1"/>
    <property type="match status" value="7"/>
</dbReference>
<evidence type="ECO:0000313" key="3">
    <source>
        <dbReference type="EMBL" id="VFJ64918.1"/>
    </source>
</evidence>
<feature type="domain" description="Right handed beta helix" evidence="1">
    <location>
        <begin position="118"/>
        <end position="238"/>
    </location>
</feature>
<proteinExistence type="predicted"/>
<dbReference type="SUPFAM" id="SSF51126">
    <property type="entry name" value="Pectin lyase-like"/>
    <property type="match status" value="1"/>
</dbReference>
<dbReference type="Gene3D" id="2.160.20.10">
    <property type="entry name" value="Single-stranded right-handed beta-helix, Pectin lyase-like"/>
    <property type="match status" value="1"/>
</dbReference>
<dbReference type="NCBIfam" id="TIGR03805">
    <property type="entry name" value="beta_helix_1"/>
    <property type="match status" value="1"/>
</dbReference>
<dbReference type="InterPro" id="IPR022269">
    <property type="entry name" value="SO_2930-like_C"/>
</dbReference>
<name>A0A450TD91_9GAMM</name>
<feature type="domain" description="Right handed beta helix" evidence="1">
    <location>
        <begin position="243"/>
        <end position="354"/>
    </location>
</feature>
<dbReference type="InterPro" id="IPR039448">
    <property type="entry name" value="Beta_helix"/>
</dbReference>
<dbReference type="NCBIfam" id="TIGR03806">
    <property type="entry name" value="chp_HNE_0200"/>
    <property type="match status" value="1"/>
</dbReference>
<evidence type="ECO:0000313" key="4">
    <source>
        <dbReference type="EMBL" id="VFK14080.1"/>
    </source>
</evidence>
<accession>A0A450TD91</accession>